<dbReference type="AlphaFoldDB" id="A0A2N5NJD5"/>
<comment type="caution">
    <text evidence="1">The sequence shown here is derived from an EMBL/GenBank/DDBJ whole genome shotgun (WGS) entry which is preliminary data.</text>
</comment>
<accession>A0A2N5NJD5</accession>
<dbReference type="Proteomes" id="UP000234849">
    <property type="component" value="Unassembled WGS sequence"/>
</dbReference>
<evidence type="ECO:0000313" key="3">
    <source>
        <dbReference type="Proteomes" id="UP000234849"/>
    </source>
</evidence>
<dbReference type="PANTHER" id="PTHR35866:SF1">
    <property type="entry name" value="YKGJ FAMILY CYSTEINE CLUSTER PROTEIN"/>
    <property type="match status" value="1"/>
</dbReference>
<dbReference type="EMBL" id="QRTJ01000035">
    <property type="protein sequence ID" value="RGQ63332.1"/>
    <property type="molecule type" value="Genomic_DNA"/>
</dbReference>
<evidence type="ECO:0000313" key="1">
    <source>
        <dbReference type="EMBL" id="PLT55932.1"/>
    </source>
</evidence>
<dbReference type="RefSeq" id="WP_101879539.1">
    <property type="nucleotide sequence ID" value="NZ_CACRUK010000047.1"/>
</dbReference>
<dbReference type="EMBL" id="NIHM01000007">
    <property type="protein sequence ID" value="PLT55932.1"/>
    <property type="molecule type" value="Genomic_DNA"/>
</dbReference>
<reference evidence="1 3" key="1">
    <citation type="journal article" date="2017" name="Genome Med.">
        <title>A novel Ruminococcus gnavus clade enriched in inflammatory bowel disease patients.</title>
        <authorList>
            <person name="Hall A.B."/>
            <person name="Yassour M."/>
            <person name="Sauk J."/>
            <person name="Garner A."/>
            <person name="Jiang X."/>
            <person name="Arthur T."/>
            <person name="Lagoudas G.K."/>
            <person name="Vatanen T."/>
            <person name="Fornelos N."/>
            <person name="Wilson R."/>
            <person name="Bertha M."/>
            <person name="Cohen M."/>
            <person name="Garber J."/>
            <person name="Khalili H."/>
            <person name="Gevers D."/>
            <person name="Ananthakrishnan A.N."/>
            <person name="Kugathasan S."/>
            <person name="Lander E.S."/>
            <person name="Blainey P."/>
            <person name="Vlamakis H."/>
            <person name="Xavier R.J."/>
            <person name="Huttenhower C."/>
        </authorList>
    </citation>
    <scope>NUCLEOTIDE SEQUENCE [LARGE SCALE GENOMIC DNA]</scope>
    <source>
        <strain evidence="1 3">RJX1118</strain>
    </source>
</reference>
<dbReference type="InterPro" id="IPR005358">
    <property type="entry name" value="Puta_zinc/iron-chelating_dom"/>
</dbReference>
<name>A0A2N5NJD5_MEDGN</name>
<evidence type="ECO:0000313" key="4">
    <source>
        <dbReference type="Proteomes" id="UP000286137"/>
    </source>
</evidence>
<organism evidence="1 3">
    <name type="scientific">Mediterraneibacter gnavus</name>
    <name type="common">Ruminococcus gnavus</name>
    <dbReference type="NCBI Taxonomy" id="33038"/>
    <lineage>
        <taxon>Bacteria</taxon>
        <taxon>Bacillati</taxon>
        <taxon>Bacillota</taxon>
        <taxon>Clostridia</taxon>
        <taxon>Lachnospirales</taxon>
        <taxon>Lachnospiraceae</taxon>
        <taxon>Mediterraneibacter</taxon>
    </lineage>
</organism>
<dbReference type="PANTHER" id="PTHR35866">
    <property type="entry name" value="PUTATIVE-RELATED"/>
    <property type="match status" value="1"/>
</dbReference>
<reference evidence="2 4" key="2">
    <citation type="submission" date="2018-08" db="EMBL/GenBank/DDBJ databases">
        <title>A genome reference for cultivated species of the human gut microbiota.</title>
        <authorList>
            <person name="Zou Y."/>
            <person name="Xue W."/>
            <person name="Luo G."/>
        </authorList>
    </citation>
    <scope>NUCLEOTIDE SEQUENCE [LARGE SCALE GENOMIC DNA]</scope>
    <source>
        <strain evidence="2 4">AF27-4BH</strain>
    </source>
</reference>
<protein>
    <submittedName>
        <fullName evidence="2">YkgJ family cysteine cluster protein</fullName>
    </submittedName>
</protein>
<proteinExistence type="predicted"/>
<evidence type="ECO:0000313" key="2">
    <source>
        <dbReference type="EMBL" id="RGQ63332.1"/>
    </source>
</evidence>
<sequence>MRRNVDLNEISDGKLYTSNDMVKADCYDCQGCSACCRGMGKSIILDPIDLFHLKQATGKDFAGLLNQEIELNVVDGMILPNLKMDPKTDACPFLDENERCGIHAFRSGICRLFPLGRLYEEEGFRYFLLTKECKKENRGKVKVKKWLGIPNLKSYEKYISDWHQFLLTCEEAMIELEKENIQILTTYILRLFYQTPYEAADDQAFYQEFYERREQVRKTLGI</sequence>
<gene>
    <name evidence="1" type="ORF">CDL18_07105</name>
    <name evidence="2" type="ORF">DWY88_14075</name>
</gene>
<dbReference type="Pfam" id="PF03692">
    <property type="entry name" value="CxxCxxCC"/>
    <property type="match status" value="1"/>
</dbReference>
<dbReference type="Proteomes" id="UP000286137">
    <property type="component" value="Unassembled WGS sequence"/>
</dbReference>